<dbReference type="RefSeq" id="WP_011822699.1">
    <property type="nucleotide sequence ID" value="NC_008818.1"/>
</dbReference>
<evidence type="ECO:0000256" key="1">
    <source>
        <dbReference type="ARBA" id="ARBA00010124"/>
    </source>
</evidence>
<dbReference type="NCBIfam" id="TIGR01527">
    <property type="entry name" value="arch_NMN_Atrans"/>
    <property type="match status" value="1"/>
</dbReference>
<dbReference type="GO" id="GO:0005737">
    <property type="term" value="C:cytoplasm"/>
    <property type="evidence" value="ECO:0007669"/>
    <property type="project" value="UniProtKB-SubCell"/>
</dbReference>
<dbReference type="EnsemblBacteria" id="ABM81381">
    <property type="protein sequence ID" value="ABM81381"/>
    <property type="gene ID" value="Hbut_1560"/>
</dbReference>
<dbReference type="GO" id="GO:0000309">
    <property type="term" value="F:nicotinamide-nucleotide adenylyltransferase activity"/>
    <property type="evidence" value="ECO:0007669"/>
    <property type="project" value="UniProtKB-UniRule"/>
</dbReference>
<keyword evidence="4" id="KW-0547">Nucleotide-binding</keyword>
<dbReference type="AlphaFoldDB" id="A2BN20"/>
<sequence>MVYRGLFVGRFQPLHWGHIEVIRWALERVDELIIAIGSAQESHTVKNPFTAGERIEMVRLGLRDAGISADKVYIVPILDIEMNHVWPRYVELMVPRFSVVVARNPLVVRLFEEYGYKVLEPPAFSRSEYSATHIRELMLRGDNSWRNLVPPSVARFIDEIKGVDRLRAIASHD</sequence>
<dbReference type="UniPathway" id="UPA00253">
    <property type="reaction ID" value="UER00600"/>
</dbReference>
<comment type="pathway">
    <text evidence="4">Cofactor biosynthesis; NAD(+) biosynthesis; NAD(+) from nicotinamide D-ribonucleotide: step 1/1.</text>
</comment>
<keyword evidence="8" id="KW-1185">Reference proteome</keyword>
<accession>A2BN20</accession>
<dbReference type="STRING" id="415426.Hbut_1560"/>
<dbReference type="NCBIfam" id="NF002243">
    <property type="entry name" value="PRK01153.1"/>
    <property type="match status" value="1"/>
</dbReference>
<dbReference type="Pfam" id="PF01467">
    <property type="entry name" value="CTP_transf_like"/>
    <property type="match status" value="1"/>
</dbReference>
<dbReference type="HOGENOM" id="CLU_108783_0_0_2"/>
<feature type="domain" description="Cytidyltransferase-like" evidence="6">
    <location>
        <begin position="6"/>
        <end position="136"/>
    </location>
</feature>
<dbReference type="NCBIfam" id="TIGR00125">
    <property type="entry name" value="cyt_tran_rel"/>
    <property type="match status" value="1"/>
</dbReference>
<keyword evidence="4" id="KW-0963">Cytoplasm</keyword>
<dbReference type="InterPro" id="IPR006418">
    <property type="entry name" value="NMN_Atrans_arc"/>
</dbReference>
<proteinExistence type="inferred from homology"/>
<dbReference type="GO" id="GO:0005524">
    <property type="term" value="F:ATP binding"/>
    <property type="evidence" value="ECO:0007669"/>
    <property type="project" value="UniProtKB-KW"/>
</dbReference>
<dbReference type="GO" id="GO:0009435">
    <property type="term" value="P:NAD+ biosynthetic process"/>
    <property type="evidence" value="ECO:0007669"/>
    <property type="project" value="UniProtKB-UniRule"/>
</dbReference>
<dbReference type="InterPro" id="IPR004821">
    <property type="entry name" value="Cyt_trans-like"/>
</dbReference>
<dbReference type="PANTHER" id="PTHR21342">
    <property type="entry name" value="PHOSPHOPANTETHEINE ADENYLYLTRANSFERASE"/>
    <property type="match status" value="1"/>
</dbReference>
<name>A2BN20_HYPBU</name>
<evidence type="ECO:0000259" key="6">
    <source>
        <dbReference type="Pfam" id="PF01467"/>
    </source>
</evidence>
<reference evidence="7 8" key="1">
    <citation type="journal article" date="2007" name="Archaea">
        <title>The genome of Hyperthermus butylicus: a sulfur-reducing, peptide fermenting, neutrophilic Crenarchaeote growing up to 108 degrees C.</title>
        <authorList>
            <person name="Brugger K."/>
            <person name="Chen L."/>
            <person name="Stark M."/>
            <person name="Zibat A."/>
            <person name="Redder P."/>
            <person name="Ruepp A."/>
            <person name="Awayez M."/>
            <person name="She Q."/>
            <person name="Garrett R.A."/>
            <person name="Klenk H.P."/>
        </authorList>
    </citation>
    <scope>NUCLEOTIDE SEQUENCE [LARGE SCALE GENOMIC DNA]</scope>
    <source>
        <strain evidence="8">DSM 5456 / JCM 9403 / PLM1-5</strain>
    </source>
</reference>
<keyword evidence="2 4" id="KW-0808">Transferase</keyword>
<dbReference type="Proteomes" id="UP000002593">
    <property type="component" value="Chromosome"/>
</dbReference>
<dbReference type="KEGG" id="hbu:Hbut_1560"/>
<evidence type="ECO:0000256" key="5">
    <source>
        <dbReference type="NCBIfam" id="TIGR01527"/>
    </source>
</evidence>
<dbReference type="PANTHER" id="PTHR21342:SF0">
    <property type="entry name" value="BIFUNCTIONAL NMN ADENYLYLTRANSFERASE_NUDIX HYDROLASE"/>
    <property type="match status" value="1"/>
</dbReference>
<evidence type="ECO:0000256" key="2">
    <source>
        <dbReference type="ARBA" id="ARBA00022679"/>
    </source>
</evidence>
<keyword evidence="3 4" id="KW-0548">Nucleotidyltransferase</keyword>
<evidence type="ECO:0000256" key="4">
    <source>
        <dbReference type="HAMAP-Rule" id="MF_00243"/>
    </source>
</evidence>
<comment type="subcellular location">
    <subcellularLocation>
        <location evidence="4">Cytoplasm</location>
    </subcellularLocation>
</comment>
<gene>
    <name evidence="7" type="ordered locus">Hbut_1560</name>
</gene>
<dbReference type="HAMAP" id="MF_00243">
    <property type="entry name" value="NMN_adenylyltr"/>
    <property type="match status" value="1"/>
</dbReference>
<dbReference type="EC" id="2.7.7.1" evidence="4 5"/>
<comment type="catalytic activity">
    <reaction evidence="4">
        <text>beta-nicotinamide D-ribonucleotide + ATP + H(+) = diphosphate + NAD(+)</text>
        <dbReference type="Rhea" id="RHEA:21360"/>
        <dbReference type="ChEBI" id="CHEBI:14649"/>
        <dbReference type="ChEBI" id="CHEBI:15378"/>
        <dbReference type="ChEBI" id="CHEBI:30616"/>
        <dbReference type="ChEBI" id="CHEBI:33019"/>
        <dbReference type="ChEBI" id="CHEBI:57540"/>
        <dbReference type="EC" id="2.7.7.1"/>
    </reaction>
</comment>
<organism evidence="7 8">
    <name type="scientific">Hyperthermus butylicus (strain DSM 5456 / JCM 9403 / PLM1-5)</name>
    <dbReference type="NCBI Taxonomy" id="415426"/>
    <lineage>
        <taxon>Archaea</taxon>
        <taxon>Thermoproteota</taxon>
        <taxon>Thermoprotei</taxon>
        <taxon>Desulfurococcales</taxon>
        <taxon>Pyrodictiaceae</taxon>
        <taxon>Hyperthermus</taxon>
    </lineage>
</organism>
<dbReference type="InterPro" id="IPR014729">
    <property type="entry name" value="Rossmann-like_a/b/a_fold"/>
</dbReference>
<dbReference type="EMBL" id="CP000493">
    <property type="protein sequence ID" value="ABM81381.1"/>
    <property type="molecule type" value="Genomic_DNA"/>
</dbReference>
<keyword evidence="4" id="KW-0662">Pyridine nucleotide biosynthesis</keyword>
<keyword evidence="4" id="KW-0067">ATP-binding</keyword>
<comment type="similarity">
    <text evidence="1 4">Belongs to the archaeal NMN adenylyltransferase family.</text>
</comment>
<keyword evidence="4" id="KW-0520">NAD</keyword>
<evidence type="ECO:0000313" key="8">
    <source>
        <dbReference type="Proteomes" id="UP000002593"/>
    </source>
</evidence>
<dbReference type="OrthoDB" id="264480at2157"/>
<protein>
    <recommendedName>
        <fullName evidence="4 5">Nicotinamide-nucleotide adenylyltransferase</fullName>
        <ecNumber evidence="4 5">2.7.7.1</ecNumber>
    </recommendedName>
    <alternativeName>
        <fullName evidence="4">NAD(+) diphosphorylase</fullName>
    </alternativeName>
    <alternativeName>
        <fullName evidence="4">NAD(+) pyrophosphorylase</fullName>
    </alternativeName>
    <alternativeName>
        <fullName evidence="4">NMN adenylyltransferase</fullName>
    </alternativeName>
</protein>
<evidence type="ECO:0000256" key="3">
    <source>
        <dbReference type="ARBA" id="ARBA00022695"/>
    </source>
</evidence>
<dbReference type="CDD" id="cd02166">
    <property type="entry name" value="NMNAT_Archaea"/>
    <property type="match status" value="1"/>
</dbReference>
<dbReference type="SUPFAM" id="SSF52374">
    <property type="entry name" value="Nucleotidylyl transferase"/>
    <property type="match status" value="1"/>
</dbReference>
<evidence type="ECO:0000313" key="7">
    <source>
        <dbReference type="EMBL" id="ABM81381.1"/>
    </source>
</evidence>
<dbReference type="eggNOG" id="arCOG00972">
    <property type="taxonomic scope" value="Archaea"/>
</dbReference>
<dbReference type="Gene3D" id="3.40.50.620">
    <property type="entry name" value="HUPs"/>
    <property type="match status" value="1"/>
</dbReference>
<dbReference type="GeneID" id="4781386"/>